<dbReference type="Gene3D" id="3.20.20.80">
    <property type="entry name" value="Glycosidases"/>
    <property type="match status" value="2"/>
</dbReference>
<reference evidence="10 11" key="1">
    <citation type="submission" date="2020-02" db="EMBL/GenBank/DDBJ databases">
        <authorList>
            <person name="Ma Q."/>
            <person name="Huang Y."/>
            <person name="Song X."/>
            <person name="Pei D."/>
        </authorList>
    </citation>
    <scope>NUCLEOTIDE SEQUENCE [LARGE SCALE GENOMIC DNA]</scope>
    <source>
        <strain evidence="10">Sxm20200214</strain>
        <tissue evidence="10">Leaf</tissue>
    </source>
</reference>
<comment type="function">
    <text evidence="1">Degradation of glucosinolates (glucose residue linked by a thioglucoside bound to an amino acid derivative) to glucose, sulfate and any of the products: thiocyanates, isothiocyanates, nitriles, epithionitriles or oxazolidine-2-thiones.</text>
</comment>
<evidence type="ECO:0000313" key="10">
    <source>
        <dbReference type="EMBL" id="KAG2295438.1"/>
    </source>
</evidence>
<dbReference type="GO" id="GO:0019137">
    <property type="term" value="F:thioglucosidase activity"/>
    <property type="evidence" value="ECO:0007669"/>
    <property type="project" value="UniProtKB-EC"/>
</dbReference>
<dbReference type="SUPFAM" id="SSF51445">
    <property type="entry name" value="(Trans)glycosidases"/>
    <property type="match status" value="1"/>
</dbReference>
<proteinExistence type="inferred from homology"/>
<dbReference type="AlphaFoldDB" id="A0A8X7RWQ7"/>
<comment type="similarity">
    <text evidence="3 9">Belongs to the glycosyl hydrolase 1 family.</text>
</comment>
<dbReference type="GO" id="GO:0005975">
    <property type="term" value="P:carbohydrate metabolic process"/>
    <property type="evidence" value="ECO:0007669"/>
    <property type="project" value="InterPro"/>
</dbReference>
<evidence type="ECO:0000256" key="6">
    <source>
        <dbReference type="ARBA" id="ARBA00032643"/>
    </source>
</evidence>
<comment type="subcellular location">
    <subcellularLocation>
        <location evidence="2">Vacuole</location>
    </subcellularLocation>
</comment>
<dbReference type="Pfam" id="PF00232">
    <property type="entry name" value="Glyco_hydro_1"/>
    <property type="match status" value="1"/>
</dbReference>
<accession>A0A8X7RWQ7</accession>
<keyword evidence="5" id="KW-0926">Vacuole</keyword>
<evidence type="ECO:0000256" key="1">
    <source>
        <dbReference type="ARBA" id="ARBA00003014"/>
    </source>
</evidence>
<name>A0A8X7RWQ7_BRACI</name>
<dbReference type="Proteomes" id="UP000886595">
    <property type="component" value="Unassembled WGS sequence"/>
</dbReference>
<dbReference type="EC" id="3.2.1.147" evidence="4"/>
<dbReference type="PANTHER" id="PTHR10353:SF231">
    <property type="entry name" value="THIOGLUCOSIDASE"/>
    <property type="match status" value="1"/>
</dbReference>
<evidence type="ECO:0000256" key="9">
    <source>
        <dbReference type="RuleBase" id="RU003690"/>
    </source>
</evidence>
<sequence length="301" mass="34400">MKEQPPSLIMSLPDDLIMGIVARVTLIHETILVRLPEQCLYAIVFNFETEDNRSYILHRQVNSNRLVLIPSLSPMEQFRIYVAVGSKIYEDKVADIMDGKIYVINLQGVKVFETKTQMWKPEMIKTDMELGVKSGGKVKHWITINQLYTVPTRGYAIGTDAPGRCSPMVDTKNRWFLPYDESDPASIEAAERMNQFFHGWYMEPLTKGRYPDIMRQIVGSRLPNFTEEERNSLLVHMIFLVSTIMSLNDNSRGEFLGPLLKYLPSQASTSLWRGGPFSPRVDFNATVLASQTEEVNVVSFH</sequence>
<dbReference type="GO" id="GO:0005773">
    <property type="term" value="C:vacuole"/>
    <property type="evidence" value="ECO:0007669"/>
    <property type="project" value="UniProtKB-SubCell"/>
</dbReference>
<gene>
    <name evidence="10" type="ORF">Bca52824_042107</name>
</gene>
<comment type="catalytic activity">
    <reaction evidence="8">
        <text>a thioglucoside + H2O = a sugar + a thiol.</text>
        <dbReference type="EC" id="3.2.1.147"/>
    </reaction>
</comment>
<evidence type="ECO:0000256" key="7">
    <source>
        <dbReference type="ARBA" id="ARBA00032797"/>
    </source>
</evidence>
<evidence type="ECO:0000256" key="2">
    <source>
        <dbReference type="ARBA" id="ARBA00004116"/>
    </source>
</evidence>
<evidence type="ECO:0000313" key="11">
    <source>
        <dbReference type="Proteomes" id="UP000886595"/>
    </source>
</evidence>
<organism evidence="10 11">
    <name type="scientific">Brassica carinata</name>
    <name type="common">Ethiopian mustard</name>
    <name type="synonym">Abyssinian cabbage</name>
    <dbReference type="NCBI Taxonomy" id="52824"/>
    <lineage>
        <taxon>Eukaryota</taxon>
        <taxon>Viridiplantae</taxon>
        <taxon>Streptophyta</taxon>
        <taxon>Embryophyta</taxon>
        <taxon>Tracheophyta</taxon>
        <taxon>Spermatophyta</taxon>
        <taxon>Magnoliopsida</taxon>
        <taxon>eudicotyledons</taxon>
        <taxon>Gunneridae</taxon>
        <taxon>Pentapetalae</taxon>
        <taxon>rosids</taxon>
        <taxon>malvids</taxon>
        <taxon>Brassicales</taxon>
        <taxon>Brassicaceae</taxon>
        <taxon>Brassiceae</taxon>
        <taxon>Brassica</taxon>
    </lineage>
</organism>
<evidence type="ECO:0000256" key="5">
    <source>
        <dbReference type="ARBA" id="ARBA00022554"/>
    </source>
</evidence>
<keyword evidence="11" id="KW-1185">Reference proteome</keyword>
<dbReference type="EMBL" id="JAAMPC010000009">
    <property type="protein sequence ID" value="KAG2295438.1"/>
    <property type="molecule type" value="Genomic_DNA"/>
</dbReference>
<dbReference type="InterPro" id="IPR017853">
    <property type="entry name" value="GH"/>
</dbReference>
<protein>
    <recommendedName>
        <fullName evidence="4">thioglucosidase</fullName>
        <ecNumber evidence="4">3.2.1.147</ecNumber>
    </recommendedName>
    <alternativeName>
        <fullName evidence="6">Sinigrinase</fullName>
    </alternativeName>
    <alternativeName>
        <fullName evidence="7">Thioglucosidase</fullName>
    </alternativeName>
</protein>
<evidence type="ECO:0000256" key="4">
    <source>
        <dbReference type="ARBA" id="ARBA00012250"/>
    </source>
</evidence>
<dbReference type="InterPro" id="IPR001360">
    <property type="entry name" value="Glyco_hydro_1"/>
</dbReference>
<evidence type="ECO:0000256" key="3">
    <source>
        <dbReference type="ARBA" id="ARBA00010838"/>
    </source>
</evidence>
<comment type="caution">
    <text evidence="10">The sequence shown here is derived from an EMBL/GenBank/DDBJ whole genome shotgun (WGS) entry which is preliminary data.</text>
</comment>
<dbReference type="GO" id="GO:0008422">
    <property type="term" value="F:beta-glucosidase activity"/>
    <property type="evidence" value="ECO:0007669"/>
    <property type="project" value="TreeGrafter"/>
</dbReference>
<evidence type="ECO:0000256" key="8">
    <source>
        <dbReference type="ARBA" id="ARBA00034026"/>
    </source>
</evidence>
<dbReference type="PANTHER" id="PTHR10353">
    <property type="entry name" value="GLYCOSYL HYDROLASE"/>
    <property type="match status" value="1"/>
</dbReference>